<feature type="coiled-coil region" evidence="1">
    <location>
        <begin position="865"/>
        <end position="892"/>
    </location>
</feature>
<feature type="compositionally biased region" description="Basic and acidic residues" evidence="2">
    <location>
        <begin position="587"/>
        <end position="601"/>
    </location>
</feature>
<feature type="compositionally biased region" description="Basic and acidic residues" evidence="2">
    <location>
        <begin position="732"/>
        <end position="746"/>
    </location>
</feature>
<dbReference type="GO" id="GO:0005813">
    <property type="term" value="C:centrosome"/>
    <property type="evidence" value="ECO:0007669"/>
    <property type="project" value="InterPro"/>
</dbReference>
<feature type="compositionally biased region" description="Basic and acidic residues" evidence="2">
    <location>
        <begin position="366"/>
        <end position="376"/>
    </location>
</feature>
<feature type="compositionally biased region" description="Basic residues" evidence="2">
    <location>
        <begin position="602"/>
        <end position="613"/>
    </location>
</feature>
<name>A0A9J7M786_BRAFL</name>
<feature type="region of interest" description="Disordered" evidence="2">
    <location>
        <begin position="514"/>
        <end position="545"/>
    </location>
</feature>
<feature type="compositionally biased region" description="Low complexity" evidence="2">
    <location>
        <begin position="221"/>
        <end position="239"/>
    </location>
</feature>
<dbReference type="GO" id="GO:0000922">
    <property type="term" value="C:spindle pole"/>
    <property type="evidence" value="ECO:0000318"/>
    <property type="project" value="GO_Central"/>
</dbReference>
<dbReference type="InterPro" id="IPR044039">
    <property type="entry name" value="DUF5745"/>
</dbReference>
<feature type="compositionally biased region" description="Acidic residues" evidence="2">
    <location>
        <begin position="527"/>
        <end position="537"/>
    </location>
</feature>
<feature type="region of interest" description="Disordered" evidence="2">
    <location>
        <begin position="732"/>
        <end position="766"/>
    </location>
</feature>
<evidence type="ECO:0000259" key="3">
    <source>
        <dbReference type="Pfam" id="PF19016"/>
    </source>
</evidence>
<dbReference type="OrthoDB" id="545730at2759"/>
<dbReference type="OMA" id="KHSQPWK"/>
<dbReference type="Proteomes" id="UP000001554">
    <property type="component" value="Chromosome 13"/>
</dbReference>
<dbReference type="AlphaFoldDB" id="A0A9J7M786"/>
<evidence type="ECO:0000313" key="4">
    <source>
        <dbReference type="Proteomes" id="UP000001554"/>
    </source>
</evidence>
<evidence type="ECO:0000313" key="5">
    <source>
        <dbReference type="RefSeq" id="XP_035695703.1"/>
    </source>
</evidence>
<feature type="region of interest" description="Disordered" evidence="2">
    <location>
        <begin position="160"/>
        <end position="268"/>
    </location>
</feature>
<dbReference type="Gene3D" id="1.10.418.10">
    <property type="entry name" value="Calponin-like domain"/>
    <property type="match status" value="1"/>
</dbReference>
<dbReference type="InterPro" id="IPR036872">
    <property type="entry name" value="CH_dom_sf"/>
</dbReference>
<accession>A0A9J7M786</accession>
<reference evidence="4" key="1">
    <citation type="journal article" date="2020" name="Nat. Ecol. Evol.">
        <title>Deeply conserved synteny resolves early events in vertebrate evolution.</title>
        <authorList>
            <person name="Simakov O."/>
            <person name="Marletaz F."/>
            <person name="Yue J.X."/>
            <person name="O'Connell B."/>
            <person name="Jenkins J."/>
            <person name="Brandt A."/>
            <person name="Calef R."/>
            <person name="Tung C.H."/>
            <person name="Huang T.K."/>
            <person name="Schmutz J."/>
            <person name="Satoh N."/>
            <person name="Yu J.K."/>
            <person name="Putnam N.H."/>
            <person name="Green R.E."/>
            <person name="Rokhsar D.S."/>
        </authorList>
    </citation>
    <scope>NUCLEOTIDE SEQUENCE [LARGE SCALE GENOMIC DNA]</scope>
    <source>
        <strain evidence="4">S238N-H82</strain>
    </source>
</reference>
<evidence type="ECO:0000256" key="2">
    <source>
        <dbReference type="SAM" id="MobiDB-lite"/>
    </source>
</evidence>
<feature type="region of interest" description="Disordered" evidence="2">
    <location>
        <begin position="289"/>
        <end position="327"/>
    </location>
</feature>
<organism evidence="4 5">
    <name type="scientific">Branchiostoma floridae</name>
    <name type="common">Florida lancelet</name>
    <name type="synonym">Amphioxus</name>
    <dbReference type="NCBI Taxonomy" id="7739"/>
    <lineage>
        <taxon>Eukaryota</taxon>
        <taxon>Metazoa</taxon>
        <taxon>Chordata</taxon>
        <taxon>Cephalochordata</taxon>
        <taxon>Leptocardii</taxon>
        <taxon>Amphioxiformes</taxon>
        <taxon>Branchiostomatidae</taxon>
        <taxon>Branchiostoma</taxon>
    </lineage>
</organism>
<reference evidence="5" key="2">
    <citation type="submission" date="2025-08" db="UniProtKB">
        <authorList>
            <consortium name="RefSeq"/>
        </authorList>
    </citation>
    <scope>IDENTIFICATION</scope>
    <source>
        <strain evidence="5">S238N-H82</strain>
        <tissue evidence="5">Testes</tissue>
    </source>
</reference>
<dbReference type="RefSeq" id="XP_035695703.1">
    <property type="nucleotide sequence ID" value="XM_035839810.1"/>
</dbReference>
<protein>
    <submittedName>
        <fullName evidence="5">Centrosomal protein of 95 kDa-like</fullName>
    </submittedName>
</protein>
<evidence type="ECO:0000256" key="1">
    <source>
        <dbReference type="SAM" id="Coils"/>
    </source>
</evidence>
<feature type="compositionally biased region" description="Basic residues" evidence="2">
    <location>
        <begin position="747"/>
        <end position="756"/>
    </location>
</feature>
<sequence length="916" mass="105550">MDSASSSSSASGGADEEWIELANSLLKKVHLLLRVRQLTDCDGHLLVSLYEGILGDKPPDCIVDPLTKEDHIHNVQSVIDSLALDYLHVNLSHITGEGVVSGDSESIRNLLEIFEGLFEYLAEEIESDSEQEDEGAPQDPYAFSQQGQSIITDVLDQELGTSHRTERPAPPATVSAAPVQDSLEEGSTDDLIELGDSRYVHTRSPVRPTATRLEDTYSKATTSQPTTVPSTVPSTSVSVQPPPTTNITPSAIPTPILPTTRPEDTSDLRRISTVPPSIAIPISVTRTPTHRDVGDINTTLPSRRIPTYSNAVEPPLVPITSTRPTKEPQPYVGELSQGLGVTQPLIGEERLVGQREELESQSAIRTHRDAERDQTAPKRVHFTDGTGRTPTRKTAGMDRRRDGEEEERRMEEEEEVLDHQRRLRQLEEFLERSREEVRRLMVREDEELSQHSDSAVDYETDTSSGVMFSIFLSEEVRRLMVRENEELSQHSDSAVDYETDTSSSVEEVRRLMVREDDELSQHSDSAVDYETDTDTSGETDTSSGVEEVRQLMVREDEELSQHSDSAILGSIYRDEFKGIATSELRKQAEIRRKSNQKDKIYRKATLKSPKKTTYRPGTKYRAPVSRGTSRLADEGNERRRKRSRSASPTTPVRADDTLTVKDNDLLPVLMEEFPFLHVSPHTMANMWRRQMKQIEQITKMSEPVSKRTKTQKQFEDAKKRQETMLKILDKERQHQQRMKELRDRSKQQRQVHRAVQQKRQQSARARRYYDEYQVRMRAKMLKRKTREEQIFKKLFEEGLGIQKTRIRDLRQYAKEKRDHVAQRQQDELESMENYYRDQFSMLAETLTRERYELQIRDKAQAKVLEKMRRELRQKMEQEIKGLQEQLTRDEDDAYFRQLEADRLRRQLNFARYQTRL</sequence>
<dbReference type="Pfam" id="PF19016">
    <property type="entry name" value="DUF5745"/>
    <property type="match status" value="1"/>
</dbReference>
<dbReference type="KEGG" id="bfo:118429330"/>
<keyword evidence="4" id="KW-1185">Reference proteome</keyword>
<keyword evidence="1" id="KW-0175">Coiled coil</keyword>
<dbReference type="PANTHER" id="PTHR22545:SF0">
    <property type="entry name" value="CENTROSOMAL PROTEIN OF 95 KDA"/>
    <property type="match status" value="1"/>
</dbReference>
<dbReference type="GeneID" id="118429330"/>
<feature type="compositionally biased region" description="Basic and acidic residues" evidence="2">
    <location>
        <begin position="395"/>
        <end position="413"/>
    </location>
</feature>
<feature type="region of interest" description="Disordered" evidence="2">
    <location>
        <begin position="360"/>
        <end position="413"/>
    </location>
</feature>
<feature type="region of interest" description="Disordered" evidence="2">
    <location>
        <begin position="587"/>
        <end position="657"/>
    </location>
</feature>
<dbReference type="InterPro" id="IPR026619">
    <property type="entry name" value="CEP95"/>
</dbReference>
<feature type="domain" description="DUF5745" evidence="3">
    <location>
        <begin position="62"/>
        <end position="117"/>
    </location>
</feature>
<dbReference type="PANTHER" id="PTHR22545">
    <property type="entry name" value="CENTROSOMAL PROTEIN OF 95 KDA"/>
    <property type="match status" value="1"/>
</dbReference>
<proteinExistence type="predicted"/>
<feature type="compositionally biased region" description="Acidic residues" evidence="2">
    <location>
        <begin position="182"/>
        <end position="193"/>
    </location>
</feature>
<gene>
    <name evidence="5" type="primary">LOC118429330</name>
</gene>